<keyword evidence="1" id="KW-0812">Transmembrane</keyword>
<evidence type="ECO:0000313" key="3">
    <source>
        <dbReference type="Proteomes" id="UP001500621"/>
    </source>
</evidence>
<evidence type="ECO:0000313" key="2">
    <source>
        <dbReference type="EMBL" id="GAA4688078.1"/>
    </source>
</evidence>
<sequence length="67" mass="6862">MASPGSADPRTARALSILLVVVGIVLVITHFVLDAGDGEAPRWIIYAAVVSALAGAAVAGTTYGRRR</sequence>
<dbReference type="Proteomes" id="UP001500621">
    <property type="component" value="Unassembled WGS sequence"/>
</dbReference>
<accession>A0ABP8WGW4</accession>
<evidence type="ECO:0008006" key="4">
    <source>
        <dbReference type="Google" id="ProtNLM"/>
    </source>
</evidence>
<keyword evidence="3" id="KW-1185">Reference proteome</keyword>
<feature type="transmembrane region" description="Helical" evidence="1">
    <location>
        <begin position="43"/>
        <end position="63"/>
    </location>
</feature>
<proteinExistence type="predicted"/>
<name>A0ABP8WGW4_9ACTN</name>
<keyword evidence="1" id="KW-0472">Membrane</keyword>
<reference evidence="3" key="1">
    <citation type="journal article" date="2019" name="Int. J. Syst. Evol. Microbiol.">
        <title>The Global Catalogue of Microorganisms (GCM) 10K type strain sequencing project: providing services to taxonomists for standard genome sequencing and annotation.</title>
        <authorList>
            <consortium name="The Broad Institute Genomics Platform"/>
            <consortium name="The Broad Institute Genome Sequencing Center for Infectious Disease"/>
            <person name="Wu L."/>
            <person name="Ma J."/>
        </authorList>
    </citation>
    <scope>NUCLEOTIDE SEQUENCE [LARGE SCALE GENOMIC DNA]</scope>
    <source>
        <strain evidence="3">JCM 18127</strain>
    </source>
</reference>
<gene>
    <name evidence="2" type="ORF">GCM10023226_27460</name>
</gene>
<comment type="caution">
    <text evidence="2">The sequence shown here is derived from an EMBL/GenBank/DDBJ whole genome shotgun (WGS) entry which is preliminary data.</text>
</comment>
<protein>
    <recommendedName>
        <fullName evidence="4">DUF2530 domain-containing protein</fullName>
    </recommendedName>
</protein>
<keyword evidence="1" id="KW-1133">Transmembrane helix</keyword>
<evidence type="ECO:0000256" key="1">
    <source>
        <dbReference type="SAM" id="Phobius"/>
    </source>
</evidence>
<dbReference type="RefSeq" id="WP_345266732.1">
    <property type="nucleotide sequence ID" value="NZ_BAABIM010000002.1"/>
</dbReference>
<dbReference type="EMBL" id="BAABIM010000002">
    <property type="protein sequence ID" value="GAA4688078.1"/>
    <property type="molecule type" value="Genomic_DNA"/>
</dbReference>
<organism evidence="2 3">
    <name type="scientific">Nocardioides nanhaiensis</name>
    <dbReference type="NCBI Taxonomy" id="1476871"/>
    <lineage>
        <taxon>Bacteria</taxon>
        <taxon>Bacillati</taxon>
        <taxon>Actinomycetota</taxon>
        <taxon>Actinomycetes</taxon>
        <taxon>Propionibacteriales</taxon>
        <taxon>Nocardioidaceae</taxon>
        <taxon>Nocardioides</taxon>
    </lineage>
</organism>
<feature type="transmembrane region" description="Helical" evidence="1">
    <location>
        <begin position="12"/>
        <end position="31"/>
    </location>
</feature>